<comment type="caution">
    <text evidence="2">The sequence shown here is derived from an EMBL/GenBank/DDBJ whole genome shotgun (WGS) entry which is preliminary data.</text>
</comment>
<dbReference type="InterPro" id="IPR001387">
    <property type="entry name" value="Cro/C1-type_HTH"/>
</dbReference>
<protein>
    <submittedName>
        <fullName evidence="2">Helix-turn-helix domain-containing protein</fullName>
    </submittedName>
</protein>
<gene>
    <name evidence="2" type="ORF">HLB23_21090</name>
</gene>
<organism evidence="2 3">
    <name type="scientific">Nocardia uniformis</name>
    <dbReference type="NCBI Taxonomy" id="53432"/>
    <lineage>
        <taxon>Bacteria</taxon>
        <taxon>Bacillati</taxon>
        <taxon>Actinomycetota</taxon>
        <taxon>Actinomycetes</taxon>
        <taxon>Mycobacteriales</taxon>
        <taxon>Nocardiaceae</taxon>
        <taxon>Nocardia</taxon>
    </lineage>
</organism>
<dbReference type="SUPFAM" id="SSF47413">
    <property type="entry name" value="lambda repressor-like DNA-binding domains"/>
    <property type="match status" value="1"/>
</dbReference>
<sequence>MSGKNPTTIPRRQLGRQLRELRQAAGISIADAARLIERGAGTLQRLEKGESPRIRLLDIEALCRLYNAEAKMDALKALATQADERSRPVDEKVWWHRYEDLIPNDFETYVSLESAAAHITMYQSDQVPGVVQTADYARELDRLYFSSETPMELEQRIQVRMQRQSSIKRRLAPVEVDLLIDEAVIRRLVGSRKIMAAQLWRLADTPSNVRVRLVPFSAGFPLGIAPGPFVILRFATDPITGTPIEPTTVYVESYGSRLYYERTDVVSRYVEMHETIGRVALGVADSKHLLRRVAKEFEA</sequence>
<dbReference type="Pfam" id="PF13560">
    <property type="entry name" value="HTH_31"/>
    <property type="match status" value="1"/>
</dbReference>
<dbReference type="RefSeq" id="WP_067519015.1">
    <property type="nucleotide sequence ID" value="NZ_JABELX010000007.1"/>
</dbReference>
<evidence type="ECO:0000313" key="3">
    <source>
        <dbReference type="Proteomes" id="UP000586827"/>
    </source>
</evidence>
<proteinExistence type="predicted"/>
<dbReference type="Gene3D" id="1.10.260.40">
    <property type="entry name" value="lambda repressor-like DNA-binding domains"/>
    <property type="match status" value="1"/>
</dbReference>
<keyword evidence="3" id="KW-1185">Reference proteome</keyword>
<dbReference type="AlphaFoldDB" id="A0A849C0M9"/>
<accession>A0A849C0M9</accession>
<feature type="domain" description="HTH cro/C1-type" evidence="1">
    <location>
        <begin position="18"/>
        <end position="75"/>
    </location>
</feature>
<evidence type="ECO:0000259" key="1">
    <source>
        <dbReference type="PROSITE" id="PS50943"/>
    </source>
</evidence>
<dbReference type="Proteomes" id="UP000586827">
    <property type="component" value="Unassembled WGS sequence"/>
</dbReference>
<dbReference type="CDD" id="cd00093">
    <property type="entry name" value="HTH_XRE"/>
    <property type="match status" value="1"/>
</dbReference>
<dbReference type="InterPro" id="IPR010982">
    <property type="entry name" value="Lambda_DNA-bd_dom_sf"/>
</dbReference>
<dbReference type="InterPro" id="IPR043917">
    <property type="entry name" value="DUF5753"/>
</dbReference>
<dbReference type="GO" id="GO:0003677">
    <property type="term" value="F:DNA binding"/>
    <property type="evidence" value="ECO:0007669"/>
    <property type="project" value="InterPro"/>
</dbReference>
<dbReference type="Pfam" id="PF19054">
    <property type="entry name" value="DUF5753"/>
    <property type="match status" value="1"/>
</dbReference>
<evidence type="ECO:0000313" key="2">
    <source>
        <dbReference type="EMBL" id="NNH72323.1"/>
    </source>
</evidence>
<name>A0A849C0M9_9NOCA</name>
<dbReference type="SMART" id="SM00530">
    <property type="entry name" value="HTH_XRE"/>
    <property type="match status" value="1"/>
</dbReference>
<reference evidence="2 3" key="1">
    <citation type="submission" date="2020-05" db="EMBL/GenBank/DDBJ databases">
        <title>MicrobeNet Type strains.</title>
        <authorList>
            <person name="Nicholson A.C."/>
        </authorList>
    </citation>
    <scope>NUCLEOTIDE SEQUENCE [LARGE SCALE GENOMIC DNA]</scope>
    <source>
        <strain evidence="2 3">JCM 3224</strain>
    </source>
</reference>
<dbReference type="EMBL" id="JABELX010000007">
    <property type="protein sequence ID" value="NNH72323.1"/>
    <property type="molecule type" value="Genomic_DNA"/>
</dbReference>
<dbReference type="PROSITE" id="PS50943">
    <property type="entry name" value="HTH_CROC1"/>
    <property type="match status" value="1"/>
</dbReference>